<dbReference type="InterPro" id="IPR036864">
    <property type="entry name" value="Zn2-C6_fun-type_DNA-bd_sf"/>
</dbReference>
<sequence>MNHPRGDDDYVPHEADDGLRQLDPASGPIEGFSKLGAKISCLACRAAKRKCSSDDVNTICKRCATHQILCEYQRHRRGRKKRTDAEQSPSSASNSSSTVPARPLVSLAPPTYPPVASTSAVTLDSTAPARLGSRAPPNYSGSLPVPSPNGSRRVDIQFSHVVPTGDSMPFVAGAQTAAPPPSAGPFLPNDCPDPVQAGLLSELDAHELFESYFATMNLVVPVLDPALHSPDSVRQKSALLFSAVLTVTAKAVRPKAYNACVLLCNKLIGQAVEFGLSTVEVVQALLLLTHAKQPTDSSSWRKVGYAIRMAQELRLNVRAPRPLPEDERQAREILNKERAWLNLIIADYHLAIHHTLPRMISEEDVDDPADWVAEHAVQLPCPGESTLAPWITFSRMCRLYADMLAAMTSDPSSTRSLKWLENDWRRWRSRWLGDNPGLDFLPPQISTIRLCDAFFRFHLAEYKLLWVARYRSRDRPLNTEEPSELSSAFCECVDASLALAAVFQNDFAVPGYLSFCFNLTWVSLAVVSVWLVKVRPPVPLLPPPTSPCPSRHSLTPCSLLLSRSQNIVAMSPSDRDRVIRTLNDIRSSTEDASRNSDDMSAYTHRLISHLLSTVSPAWQLSSLAAPQPSPVAADLAPGHAPASAHAAAPSRTPDHAPDSSGAPGSRTASNGAPSSHLGQYRHLDHLAADNSSAPAFPWSLATQQIIQENLYAQPAPGSSANGHGDGQHGQQTFEARHGTDAFAGMGSVALGQDDMLFPAADDDIWVRLVGSVQTFCFAGQD</sequence>
<name>A0A5C5G0X2_9BASI</name>
<comment type="caution">
    <text evidence="9">The sequence shown here is derived from an EMBL/GenBank/DDBJ whole genome shotgun (WGS) entry which is preliminary data.</text>
</comment>
<dbReference type="InterPro" id="IPR007219">
    <property type="entry name" value="XnlR_reg_dom"/>
</dbReference>
<keyword evidence="3" id="KW-0805">Transcription regulation</keyword>
<reference evidence="9 10" key="1">
    <citation type="submission" date="2019-03" db="EMBL/GenBank/DDBJ databases">
        <title>Rhodosporidium diobovatum UCD-FST 08-225 genome sequencing, assembly, and annotation.</title>
        <authorList>
            <person name="Fakankun I.U."/>
            <person name="Fristensky B."/>
            <person name="Levin D.B."/>
        </authorList>
    </citation>
    <scope>NUCLEOTIDE SEQUENCE [LARGE SCALE GENOMIC DNA]</scope>
    <source>
        <strain evidence="9 10">UCD-FST 08-225</strain>
    </source>
</reference>
<evidence type="ECO:0000256" key="5">
    <source>
        <dbReference type="ARBA" id="ARBA00023163"/>
    </source>
</evidence>
<dbReference type="GO" id="GO:0000976">
    <property type="term" value="F:transcription cis-regulatory region binding"/>
    <property type="evidence" value="ECO:0007669"/>
    <property type="project" value="TreeGrafter"/>
</dbReference>
<dbReference type="OrthoDB" id="3163292at2759"/>
<feature type="compositionally biased region" description="Polar residues" evidence="7">
    <location>
        <begin position="666"/>
        <end position="677"/>
    </location>
</feature>
<dbReference type="AlphaFoldDB" id="A0A5C5G0X2"/>
<dbReference type="Proteomes" id="UP000311382">
    <property type="component" value="Unassembled WGS sequence"/>
</dbReference>
<evidence type="ECO:0000256" key="6">
    <source>
        <dbReference type="ARBA" id="ARBA00023242"/>
    </source>
</evidence>
<dbReference type="GO" id="GO:0008270">
    <property type="term" value="F:zinc ion binding"/>
    <property type="evidence" value="ECO:0007669"/>
    <property type="project" value="InterPro"/>
</dbReference>
<dbReference type="SUPFAM" id="SSF57701">
    <property type="entry name" value="Zn2/Cys6 DNA-binding domain"/>
    <property type="match status" value="1"/>
</dbReference>
<dbReference type="SMART" id="SM00906">
    <property type="entry name" value="Fungal_trans"/>
    <property type="match status" value="1"/>
</dbReference>
<accession>A0A5C5G0X2</accession>
<keyword evidence="6" id="KW-0539">Nucleus</keyword>
<dbReference type="Gene3D" id="4.10.240.10">
    <property type="entry name" value="Zn(2)-C6 fungal-type DNA-binding domain"/>
    <property type="match status" value="1"/>
</dbReference>
<evidence type="ECO:0000259" key="8">
    <source>
        <dbReference type="PROSITE" id="PS50048"/>
    </source>
</evidence>
<dbReference type="STRING" id="5288.A0A5C5G0X2"/>
<feature type="region of interest" description="Disordered" evidence="7">
    <location>
        <begin position="1"/>
        <end position="20"/>
    </location>
</feature>
<dbReference type="PROSITE" id="PS50048">
    <property type="entry name" value="ZN2_CY6_FUNGAL_2"/>
    <property type="match status" value="1"/>
</dbReference>
<dbReference type="CDD" id="cd12148">
    <property type="entry name" value="fungal_TF_MHR"/>
    <property type="match status" value="1"/>
</dbReference>
<organism evidence="9 10">
    <name type="scientific">Rhodotorula diobovata</name>
    <dbReference type="NCBI Taxonomy" id="5288"/>
    <lineage>
        <taxon>Eukaryota</taxon>
        <taxon>Fungi</taxon>
        <taxon>Dikarya</taxon>
        <taxon>Basidiomycota</taxon>
        <taxon>Pucciniomycotina</taxon>
        <taxon>Microbotryomycetes</taxon>
        <taxon>Sporidiobolales</taxon>
        <taxon>Sporidiobolaceae</taxon>
        <taxon>Rhodotorula</taxon>
    </lineage>
</organism>
<proteinExistence type="predicted"/>
<keyword evidence="5" id="KW-0804">Transcription</keyword>
<evidence type="ECO:0000313" key="9">
    <source>
        <dbReference type="EMBL" id="TNY21994.1"/>
    </source>
</evidence>
<feature type="domain" description="Zn(2)-C6 fungal-type" evidence="8">
    <location>
        <begin position="40"/>
        <end position="72"/>
    </location>
</feature>
<evidence type="ECO:0000256" key="1">
    <source>
        <dbReference type="ARBA" id="ARBA00004123"/>
    </source>
</evidence>
<evidence type="ECO:0000256" key="2">
    <source>
        <dbReference type="ARBA" id="ARBA00022723"/>
    </source>
</evidence>
<keyword evidence="10" id="KW-1185">Reference proteome</keyword>
<evidence type="ECO:0000313" key="10">
    <source>
        <dbReference type="Proteomes" id="UP000311382"/>
    </source>
</evidence>
<dbReference type="GO" id="GO:0006351">
    <property type="term" value="P:DNA-templated transcription"/>
    <property type="evidence" value="ECO:0007669"/>
    <property type="project" value="InterPro"/>
</dbReference>
<dbReference type="PANTHER" id="PTHR31845">
    <property type="entry name" value="FINGER DOMAIN PROTEIN, PUTATIVE-RELATED"/>
    <property type="match status" value="1"/>
</dbReference>
<feature type="region of interest" description="Disordered" evidence="7">
    <location>
        <begin position="128"/>
        <end position="150"/>
    </location>
</feature>
<keyword evidence="4" id="KW-0238">DNA-binding</keyword>
<evidence type="ECO:0000256" key="4">
    <source>
        <dbReference type="ARBA" id="ARBA00023125"/>
    </source>
</evidence>
<feature type="compositionally biased region" description="Low complexity" evidence="7">
    <location>
        <begin position="636"/>
        <end position="650"/>
    </location>
</feature>
<dbReference type="GO" id="GO:0005634">
    <property type="term" value="C:nucleus"/>
    <property type="evidence" value="ECO:0007669"/>
    <property type="project" value="UniProtKB-SubCell"/>
</dbReference>
<dbReference type="Pfam" id="PF04082">
    <property type="entry name" value="Fungal_trans"/>
    <property type="match status" value="1"/>
</dbReference>
<comment type="subcellular location">
    <subcellularLocation>
        <location evidence="1">Nucleus</location>
    </subcellularLocation>
</comment>
<feature type="region of interest" description="Disordered" evidence="7">
    <location>
        <begin position="628"/>
        <end position="677"/>
    </location>
</feature>
<protein>
    <recommendedName>
        <fullName evidence="8">Zn(2)-C6 fungal-type domain-containing protein</fullName>
    </recommendedName>
</protein>
<dbReference type="InterPro" id="IPR001138">
    <property type="entry name" value="Zn2Cys6_DnaBD"/>
</dbReference>
<feature type="compositionally biased region" description="Low complexity" evidence="7">
    <location>
        <begin position="88"/>
        <end position="97"/>
    </location>
</feature>
<feature type="region of interest" description="Disordered" evidence="7">
    <location>
        <begin position="74"/>
        <end position="107"/>
    </location>
</feature>
<dbReference type="CDD" id="cd00067">
    <property type="entry name" value="GAL4"/>
    <property type="match status" value="1"/>
</dbReference>
<dbReference type="PROSITE" id="PS00463">
    <property type="entry name" value="ZN2_CY6_FUNGAL_1"/>
    <property type="match status" value="1"/>
</dbReference>
<keyword evidence="2" id="KW-0479">Metal-binding</keyword>
<dbReference type="InterPro" id="IPR051089">
    <property type="entry name" value="prtT"/>
</dbReference>
<gene>
    <name evidence="9" type="ORF">DMC30DRAFT_175766</name>
</gene>
<dbReference type="SMART" id="SM00066">
    <property type="entry name" value="GAL4"/>
    <property type="match status" value="1"/>
</dbReference>
<dbReference type="PANTHER" id="PTHR31845:SF17">
    <property type="entry name" value="ZN(II)2CYS6 TRANSCRIPTION FACTOR (EUROFUNG)"/>
    <property type="match status" value="1"/>
</dbReference>
<evidence type="ECO:0000256" key="3">
    <source>
        <dbReference type="ARBA" id="ARBA00023015"/>
    </source>
</evidence>
<dbReference type="EMBL" id="SOZI01000033">
    <property type="protein sequence ID" value="TNY21994.1"/>
    <property type="molecule type" value="Genomic_DNA"/>
</dbReference>
<evidence type="ECO:0000256" key="7">
    <source>
        <dbReference type="SAM" id="MobiDB-lite"/>
    </source>
</evidence>
<dbReference type="GO" id="GO:0000981">
    <property type="term" value="F:DNA-binding transcription factor activity, RNA polymerase II-specific"/>
    <property type="evidence" value="ECO:0007669"/>
    <property type="project" value="InterPro"/>
</dbReference>